<feature type="transmembrane region" description="Helical" evidence="2">
    <location>
        <begin position="367"/>
        <end position="386"/>
    </location>
</feature>
<organism evidence="3 4">
    <name type="scientific">Phoenix dactylifera</name>
    <name type="common">Date palm</name>
    <dbReference type="NCBI Taxonomy" id="42345"/>
    <lineage>
        <taxon>Eukaryota</taxon>
        <taxon>Viridiplantae</taxon>
        <taxon>Streptophyta</taxon>
        <taxon>Embryophyta</taxon>
        <taxon>Tracheophyta</taxon>
        <taxon>Spermatophyta</taxon>
        <taxon>Magnoliopsida</taxon>
        <taxon>Liliopsida</taxon>
        <taxon>Arecaceae</taxon>
        <taxon>Coryphoideae</taxon>
        <taxon>Phoeniceae</taxon>
        <taxon>Phoenix</taxon>
    </lineage>
</organism>
<evidence type="ECO:0000313" key="3">
    <source>
        <dbReference type="Proteomes" id="UP000228380"/>
    </source>
</evidence>
<dbReference type="NCBIfam" id="TIGR01571">
    <property type="entry name" value="A_thal_Cys_rich"/>
    <property type="match status" value="1"/>
</dbReference>
<dbReference type="Pfam" id="PF11204">
    <property type="entry name" value="DUF2985"/>
    <property type="match status" value="1"/>
</dbReference>
<dbReference type="GO" id="GO:0009975">
    <property type="term" value="F:cyclase activity"/>
    <property type="evidence" value="ECO:0007669"/>
    <property type="project" value="TreeGrafter"/>
</dbReference>
<evidence type="ECO:0000313" key="4">
    <source>
        <dbReference type="RefSeq" id="XP_008799873.2"/>
    </source>
</evidence>
<dbReference type="PANTHER" id="PTHR31045:SF23">
    <property type="entry name" value="OS01G0825900 PROTEIN"/>
    <property type="match status" value="1"/>
</dbReference>
<keyword evidence="3" id="KW-1185">Reference proteome</keyword>
<feature type="transmembrane region" description="Helical" evidence="2">
    <location>
        <begin position="260"/>
        <end position="278"/>
    </location>
</feature>
<sequence length="580" mass="65957">MVSSGNEDSTEEVHDGLESGTAPRLPKLREYRIRIPSLDAGPLDEGTRSRRLLDFLKARPSVEWFKNLKFYSPFAIFRRAVNKREEISISIPSPVGNRRRFYIHFIRKINWASLIHICKEWLKNPLNVALLLWFLCVAVSGCMLGLLLLGLLNKAFPTTSSRNHWIEINNQVLNALFTLMSIYQHPNLFHHFFLLCRWRSEDIIELRKIYCKNGAYRPKEWAHMMVVVVLLHITCFSQYTLCGLYWGYSRKQRPEFAENFFFALGIAAPVFAGLYTIYSPLGREYNSESESDEESQAKVSGADPNQSNKVGLRLYERRIVISQPEWVGGLFDCGDDVTVGYLSFFCTFCVFGWNMERLGFGNMYTHIFTFLLLCVAPFWIFSISALNIHDIVIGDTVGIAGILLCAFGLIYGGYWRIQMRKKFKFPGNTLCCGSASMTDYMQWMFCWACSLAQEVRTGNFYEIEDDSLYRKLLDADEESRSHDGGSSPEIASDCSSPLPTSCTAESPTSTTRRGVECSSPDDQSFGRRQESSLLTLHDVMTPPVQPLMESQYRASDDDATTPSPASPSILRTEDKTPPPI</sequence>
<feature type="transmembrane region" description="Helical" evidence="2">
    <location>
        <begin position="222"/>
        <end position="248"/>
    </location>
</feature>
<reference evidence="3" key="1">
    <citation type="journal article" date="2019" name="Nat. Commun.">
        <title>Genome-wide association mapping of date palm fruit traits.</title>
        <authorList>
            <person name="Hazzouri K.M."/>
            <person name="Gros-Balthazard M."/>
            <person name="Flowers J.M."/>
            <person name="Copetti D."/>
            <person name="Lemansour A."/>
            <person name="Lebrun M."/>
            <person name="Masmoudi K."/>
            <person name="Ferrand S."/>
            <person name="Dhar M.I."/>
            <person name="Fresquez Z.A."/>
            <person name="Rosas U."/>
            <person name="Zhang J."/>
            <person name="Talag J."/>
            <person name="Lee S."/>
            <person name="Kudrna D."/>
            <person name="Powell R.F."/>
            <person name="Leitch I.J."/>
            <person name="Krueger R.R."/>
            <person name="Wing R.A."/>
            <person name="Amiri K.M.A."/>
            <person name="Purugganan M.D."/>
        </authorList>
    </citation>
    <scope>NUCLEOTIDE SEQUENCE [LARGE SCALE GENOMIC DNA]</scope>
    <source>
        <strain evidence="3">cv. Khalas</strain>
    </source>
</reference>
<protein>
    <submittedName>
        <fullName evidence="4">Uncharacterized protein LOC103714414</fullName>
    </submittedName>
</protein>
<evidence type="ECO:0000256" key="2">
    <source>
        <dbReference type="SAM" id="Phobius"/>
    </source>
</evidence>
<dbReference type="OrthoDB" id="6407410at2759"/>
<dbReference type="Proteomes" id="UP000228380">
    <property type="component" value="Chromosome 3"/>
</dbReference>
<dbReference type="RefSeq" id="XP_008799873.2">
    <property type="nucleotide sequence ID" value="XM_008801651.4"/>
</dbReference>
<reference evidence="4" key="2">
    <citation type="submission" date="2025-08" db="UniProtKB">
        <authorList>
            <consortium name="RefSeq"/>
        </authorList>
    </citation>
    <scope>IDENTIFICATION</scope>
    <source>
        <tissue evidence="4">Young leaves</tissue>
    </source>
</reference>
<accession>A0A8B7CIF4</accession>
<keyword evidence="2" id="KW-1133">Transmembrane helix</keyword>
<dbReference type="PANTHER" id="PTHR31045">
    <property type="entry name" value="PLAC8 FAMILY PROTEIN-RELATED"/>
    <property type="match status" value="1"/>
</dbReference>
<name>A0A8B7CIF4_PHODC</name>
<dbReference type="KEGG" id="pda:103714414"/>
<evidence type="ECO:0000256" key="1">
    <source>
        <dbReference type="SAM" id="MobiDB-lite"/>
    </source>
</evidence>
<feature type="transmembrane region" description="Helical" evidence="2">
    <location>
        <begin position="129"/>
        <end position="152"/>
    </location>
</feature>
<proteinExistence type="predicted"/>
<dbReference type="GO" id="GO:0051762">
    <property type="term" value="P:sesquiterpene biosynthetic process"/>
    <property type="evidence" value="ECO:0007669"/>
    <property type="project" value="TreeGrafter"/>
</dbReference>
<dbReference type="Pfam" id="PF04749">
    <property type="entry name" value="PLAC8"/>
    <property type="match status" value="1"/>
</dbReference>
<feature type="transmembrane region" description="Helical" evidence="2">
    <location>
        <begin position="392"/>
        <end position="414"/>
    </location>
</feature>
<dbReference type="AlphaFoldDB" id="A0A8B7CIF4"/>
<feature type="compositionally biased region" description="Basic and acidic residues" evidence="1">
    <location>
        <begin position="571"/>
        <end position="580"/>
    </location>
</feature>
<dbReference type="InterPro" id="IPR021369">
    <property type="entry name" value="DUF2985"/>
</dbReference>
<keyword evidence="2" id="KW-0812">Transmembrane</keyword>
<gene>
    <name evidence="4" type="primary">LOC103714414</name>
</gene>
<feature type="region of interest" description="Disordered" evidence="1">
    <location>
        <begin position="1"/>
        <end position="22"/>
    </location>
</feature>
<feature type="compositionally biased region" description="Polar residues" evidence="1">
    <location>
        <begin position="493"/>
        <end position="512"/>
    </location>
</feature>
<feature type="region of interest" description="Disordered" evidence="1">
    <location>
        <begin position="478"/>
        <end position="580"/>
    </location>
</feature>
<dbReference type="InterPro" id="IPR006461">
    <property type="entry name" value="PLAC_motif_containing"/>
</dbReference>
<dbReference type="GeneID" id="103714414"/>
<feature type="transmembrane region" description="Helical" evidence="2">
    <location>
        <begin position="338"/>
        <end position="355"/>
    </location>
</feature>
<keyword evidence="2" id="KW-0472">Membrane</keyword>